<keyword evidence="2" id="KW-0813">Transport</keyword>
<evidence type="ECO:0000313" key="13">
    <source>
        <dbReference type="Proteomes" id="UP000255024"/>
    </source>
</evidence>
<keyword evidence="10" id="KW-1133">Transmembrane helix</keyword>
<dbReference type="Proteomes" id="UP000255024">
    <property type="component" value="Unassembled WGS sequence"/>
</dbReference>
<dbReference type="SUPFAM" id="SSF56935">
    <property type="entry name" value="Porins"/>
    <property type="match status" value="1"/>
</dbReference>
<organism evidence="12 13">
    <name type="scientific">Myroides odoratus</name>
    <name type="common">Flavobacterium odoratum</name>
    <dbReference type="NCBI Taxonomy" id="256"/>
    <lineage>
        <taxon>Bacteria</taxon>
        <taxon>Pseudomonadati</taxon>
        <taxon>Bacteroidota</taxon>
        <taxon>Flavobacteriia</taxon>
        <taxon>Flavobacteriales</taxon>
        <taxon>Flavobacteriaceae</taxon>
        <taxon>Myroides</taxon>
    </lineage>
</organism>
<evidence type="ECO:0000256" key="8">
    <source>
        <dbReference type="ARBA" id="ARBA00023170"/>
    </source>
</evidence>
<feature type="domain" description="TonB-dependent receptor-like beta-barrel" evidence="11">
    <location>
        <begin position="394"/>
        <end position="706"/>
    </location>
</feature>
<keyword evidence="13" id="KW-1185">Reference proteome</keyword>
<dbReference type="InterPro" id="IPR037066">
    <property type="entry name" value="Plug_dom_sf"/>
</dbReference>
<gene>
    <name evidence="12" type="ORF">NCTC11179_02348</name>
</gene>
<dbReference type="AlphaFoldDB" id="A0A378U129"/>
<reference evidence="12 13" key="1">
    <citation type="submission" date="2018-06" db="EMBL/GenBank/DDBJ databases">
        <authorList>
            <consortium name="Pathogen Informatics"/>
            <person name="Doyle S."/>
        </authorList>
    </citation>
    <scope>NUCLEOTIDE SEQUENCE [LARGE SCALE GENOMIC DNA]</scope>
    <source>
        <strain evidence="12 13">NCTC11179</strain>
    </source>
</reference>
<keyword evidence="9" id="KW-0998">Cell outer membrane</keyword>
<dbReference type="SUPFAM" id="SSF49464">
    <property type="entry name" value="Carboxypeptidase regulatory domain-like"/>
    <property type="match status" value="1"/>
</dbReference>
<dbReference type="EMBL" id="UGQL01000002">
    <property type="protein sequence ID" value="STZ68867.1"/>
    <property type="molecule type" value="Genomic_DNA"/>
</dbReference>
<feature type="transmembrane region" description="Helical" evidence="10">
    <location>
        <begin position="20"/>
        <end position="41"/>
    </location>
</feature>
<evidence type="ECO:0000256" key="5">
    <source>
        <dbReference type="ARBA" id="ARBA00022729"/>
    </source>
</evidence>
<keyword evidence="3" id="KW-1134">Transmembrane beta strand</keyword>
<evidence type="ECO:0000259" key="11">
    <source>
        <dbReference type="Pfam" id="PF00593"/>
    </source>
</evidence>
<dbReference type="PANTHER" id="PTHR30069">
    <property type="entry name" value="TONB-DEPENDENT OUTER MEMBRANE RECEPTOR"/>
    <property type="match status" value="1"/>
</dbReference>
<comment type="subcellular location">
    <subcellularLocation>
        <location evidence="1">Cell outer membrane</location>
        <topology evidence="1">Multi-pass membrane protein</topology>
    </subcellularLocation>
</comment>
<evidence type="ECO:0000256" key="6">
    <source>
        <dbReference type="ARBA" id="ARBA00023077"/>
    </source>
</evidence>
<dbReference type="GO" id="GO:0044718">
    <property type="term" value="P:siderophore transmembrane transport"/>
    <property type="evidence" value="ECO:0007669"/>
    <property type="project" value="TreeGrafter"/>
</dbReference>
<keyword evidence="7 10" id="KW-0472">Membrane</keyword>
<evidence type="ECO:0000256" key="2">
    <source>
        <dbReference type="ARBA" id="ARBA00022448"/>
    </source>
</evidence>
<name>A0A378U129_MYROD</name>
<evidence type="ECO:0000256" key="9">
    <source>
        <dbReference type="ARBA" id="ARBA00023237"/>
    </source>
</evidence>
<dbReference type="InterPro" id="IPR036942">
    <property type="entry name" value="Beta-barrel_TonB_sf"/>
</dbReference>
<evidence type="ECO:0000313" key="12">
    <source>
        <dbReference type="EMBL" id="STZ68867.1"/>
    </source>
</evidence>
<evidence type="ECO:0000256" key="10">
    <source>
        <dbReference type="SAM" id="Phobius"/>
    </source>
</evidence>
<dbReference type="Pfam" id="PF13715">
    <property type="entry name" value="CarbopepD_reg_2"/>
    <property type="match status" value="1"/>
</dbReference>
<dbReference type="PANTHER" id="PTHR30069:SF29">
    <property type="entry name" value="HEMOGLOBIN AND HEMOGLOBIN-HAPTOGLOBIN-BINDING PROTEIN 1-RELATED"/>
    <property type="match status" value="1"/>
</dbReference>
<accession>A0A378U129</accession>
<keyword evidence="6" id="KW-0798">TonB box</keyword>
<dbReference type="Pfam" id="PF00593">
    <property type="entry name" value="TonB_dep_Rec_b-barrel"/>
    <property type="match status" value="1"/>
</dbReference>
<dbReference type="Gene3D" id="2.40.170.20">
    <property type="entry name" value="TonB-dependent receptor, beta-barrel domain"/>
    <property type="match status" value="1"/>
</dbReference>
<evidence type="ECO:0000256" key="3">
    <source>
        <dbReference type="ARBA" id="ARBA00022452"/>
    </source>
</evidence>
<dbReference type="GO" id="GO:0009279">
    <property type="term" value="C:cell outer membrane"/>
    <property type="evidence" value="ECO:0007669"/>
    <property type="project" value="UniProtKB-SubCell"/>
</dbReference>
<dbReference type="InterPro" id="IPR039426">
    <property type="entry name" value="TonB-dep_rcpt-like"/>
</dbReference>
<protein>
    <submittedName>
        <fullName evidence="12">Outer membrane cobalamin receptor protein</fullName>
    </submittedName>
</protein>
<feature type="transmembrane region" description="Helical" evidence="10">
    <location>
        <begin position="48"/>
        <end position="65"/>
    </location>
</feature>
<dbReference type="GO" id="GO:0015344">
    <property type="term" value="F:siderophore uptake transmembrane transporter activity"/>
    <property type="evidence" value="ECO:0007669"/>
    <property type="project" value="TreeGrafter"/>
</dbReference>
<dbReference type="InterPro" id="IPR008969">
    <property type="entry name" value="CarboxyPept-like_regulatory"/>
</dbReference>
<evidence type="ECO:0000256" key="1">
    <source>
        <dbReference type="ARBA" id="ARBA00004571"/>
    </source>
</evidence>
<keyword evidence="5" id="KW-0732">Signal</keyword>
<proteinExistence type="predicted"/>
<dbReference type="InterPro" id="IPR000531">
    <property type="entry name" value="Beta-barrel_TonB"/>
</dbReference>
<sequence>MNNCCTVFGSSSFTVRASKYTVHASFFGLGLVVNYVCIVIENRKKMKTLFGLLLVFGWFTIQAQHRQLSGIVRDKKNKPIEQVNVYLEGSFDGALSDAQGYFSFEVEDSLVEGVLKLKHPHYRSLTVPVQLQQKEVYEFVMEQGEDVLGEIVIKAVGSAKRGRTEALVFTAMDVVSTAGSPGNIIGTLSTLPGAQVNGEDGRLLIRGGKADESAIYVNGIKVAQPYTAAVGNMPVRSKFNPFLFKGMSFSAGGYSAEFGDALSGILQLDIAEDIDPSRKDISISTVGVSFGETRQWKKNSLSYHLNYLNLGAYTAVVKQRYKSKKPFSTSSGEVVYKRAIQEGGYMLYAAADYTTMAYEQMVKPSYRVDTLALRANTIDVNSLYFKKLSPFMRLDIGTGFGYSKNRGEQNEGYLHSERWNLNQKIKLSYQWSGRLQSIGGMDIQVGQVDFVQGMKQLKKQDKIQTNQFALFFENQWRINSDLTWRAGVRINKANSISKGVIEPRTMLTYQVDSKQQLSFSYGIFHQALNAEQMRYTEQEDWMQAHHYILNYTYTFRKRVLRAEVFYKDYHKLLLTSSTGTAAYTQDGTGYAKGFDIFWKDNTTFKNFNYWITYTYLDSQRKEMQRREWRQPSYVTKHNLAVVTKYWIDAWKSQVSMTYNYSSPRHFYSGDANLSASYASSPIHNVSMSWAYVLQAQKIVFVSVDNLLGRNPTYAYQFNAKGGQPDLVQPSAKRFIYVGFMWTISADKKANQIENL</sequence>
<evidence type="ECO:0000256" key="4">
    <source>
        <dbReference type="ARBA" id="ARBA00022692"/>
    </source>
</evidence>
<dbReference type="Gene3D" id="2.170.130.10">
    <property type="entry name" value="TonB-dependent receptor, plug domain"/>
    <property type="match status" value="1"/>
</dbReference>
<keyword evidence="8 12" id="KW-0675">Receptor</keyword>
<evidence type="ECO:0000256" key="7">
    <source>
        <dbReference type="ARBA" id="ARBA00023136"/>
    </source>
</evidence>
<keyword evidence="4 10" id="KW-0812">Transmembrane</keyword>